<keyword evidence="3 6" id="KW-0812">Transmembrane</keyword>
<dbReference type="KEGG" id="obg:Verru16b_00092"/>
<feature type="transmembrane region" description="Helical" evidence="6">
    <location>
        <begin position="235"/>
        <end position="253"/>
    </location>
</feature>
<dbReference type="EMBL" id="CP016094">
    <property type="protein sequence ID" value="AOS43054.1"/>
    <property type="molecule type" value="Genomic_DNA"/>
</dbReference>
<feature type="transmembrane region" description="Helical" evidence="6">
    <location>
        <begin position="82"/>
        <end position="100"/>
    </location>
</feature>
<dbReference type="STRING" id="1838286.Verru16b_00092"/>
<feature type="transmembrane region" description="Helical" evidence="6">
    <location>
        <begin position="43"/>
        <end position="62"/>
    </location>
</feature>
<evidence type="ECO:0000256" key="6">
    <source>
        <dbReference type="SAM" id="Phobius"/>
    </source>
</evidence>
<evidence type="ECO:0000256" key="1">
    <source>
        <dbReference type="ARBA" id="ARBA00004651"/>
    </source>
</evidence>
<dbReference type="Proteomes" id="UP000095228">
    <property type="component" value="Chromosome"/>
</dbReference>
<keyword evidence="4 6" id="KW-1133">Transmembrane helix</keyword>
<comment type="subcellular location">
    <subcellularLocation>
        <location evidence="1">Cell membrane</location>
        <topology evidence="1">Multi-pass membrane protein</topology>
    </subcellularLocation>
</comment>
<evidence type="ECO:0000256" key="3">
    <source>
        <dbReference type="ARBA" id="ARBA00022692"/>
    </source>
</evidence>
<dbReference type="GO" id="GO:0005886">
    <property type="term" value="C:plasma membrane"/>
    <property type="evidence" value="ECO:0007669"/>
    <property type="project" value="UniProtKB-SubCell"/>
</dbReference>
<dbReference type="OrthoDB" id="128422at2"/>
<keyword evidence="2" id="KW-1003">Cell membrane</keyword>
<evidence type="ECO:0000256" key="5">
    <source>
        <dbReference type="ARBA" id="ARBA00023136"/>
    </source>
</evidence>
<gene>
    <name evidence="7" type="ORF">Verru16b_00092</name>
</gene>
<accession>A0A1D8AQY8</accession>
<dbReference type="RefSeq" id="WP_069960449.1">
    <property type="nucleotide sequence ID" value="NZ_CP016094.1"/>
</dbReference>
<evidence type="ECO:0000313" key="8">
    <source>
        <dbReference type="Proteomes" id="UP000095228"/>
    </source>
</evidence>
<feature type="transmembrane region" description="Helical" evidence="6">
    <location>
        <begin position="177"/>
        <end position="202"/>
    </location>
</feature>
<sequence length="267" mass="30123">MIDWTHWHNEPILIGGLIFLGWLYAILTGPLREKLVAGSPYPRGHAVRFYAGLVIFYLAVGSPLDQLGERYLLSAHMLQHQLIIYPAAILILLGLPDWLVSPLTGRAGLRPILRVLTHPVVCGVTYTAVITGWHMPLLYDLALQIRPIHILEHFTMFGAALFYWWPLLSPSREYPPIAYGWQMLYLAAVLIGMTPVFAYITFSQDVLYPTYEYAPRITSLTAAADQLLAGAMMKLIGMSVAGLAFTVSFYRWYQATEKKFPALGKRR</sequence>
<dbReference type="AlphaFoldDB" id="A0A1D8AQY8"/>
<dbReference type="Pfam" id="PF09678">
    <property type="entry name" value="Caa3_CtaG"/>
    <property type="match status" value="1"/>
</dbReference>
<feature type="transmembrane region" description="Helical" evidence="6">
    <location>
        <begin position="12"/>
        <end position="31"/>
    </location>
</feature>
<keyword evidence="8" id="KW-1185">Reference proteome</keyword>
<evidence type="ECO:0000256" key="2">
    <source>
        <dbReference type="ARBA" id="ARBA00022475"/>
    </source>
</evidence>
<organism evidence="7 8">
    <name type="scientific">Lacunisphaera limnophila</name>
    <dbReference type="NCBI Taxonomy" id="1838286"/>
    <lineage>
        <taxon>Bacteria</taxon>
        <taxon>Pseudomonadati</taxon>
        <taxon>Verrucomicrobiota</taxon>
        <taxon>Opitutia</taxon>
        <taxon>Opitutales</taxon>
        <taxon>Opitutaceae</taxon>
        <taxon>Lacunisphaera</taxon>
    </lineage>
</organism>
<feature type="transmembrane region" description="Helical" evidence="6">
    <location>
        <begin position="147"/>
        <end position="165"/>
    </location>
</feature>
<proteinExistence type="predicted"/>
<reference evidence="7 8" key="1">
    <citation type="submission" date="2016-06" db="EMBL/GenBank/DDBJ databases">
        <title>Three novel species with peptidoglycan cell walls form the new genus Lacunisphaera gen. nov. in the family Opitutaceae of the verrucomicrobial subdivision 4.</title>
        <authorList>
            <person name="Rast P."/>
            <person name="Gloeckner I."/>
            <person name="Jogler M."/>
            <person name="Boedeker C."/>
            <person name="Jeske O."/>
            <person name="Wiegand S."/>
            <person name="Reinhardt R."/>
            <person name="Schumann P."/>
            <person name="Rohde M."/>
            <person name="Spring S."/>
            <person name="Gloeckner F.O."/>
            <person name="Jogler C."/>
        </authorList>
    </citation>
    <scope>NUCLEOTIDE SEQUENCE [LARGE SCALE GENOMIC DNA]</scope>
    <source>
        <strain evidence="7 8">IG16b</strain>
    </source>
</reference>
<feature type="transmembrane region" description="Helical" evidence="6">
    <location>
        <begin position="112"/>
        <end position="135"/>
    </location>
</feature>
<dbReference type="InterPro" id="IPR019108">
    <property type="entry name" value="Caa3_assmbl_CtaG-rel"/>
</dbReference>
<name>A0A1D8AQY8_9BACT</name>
<evidence type="ECO:0000313" key="7">
    <source>
        <dbReference type="EMBL" id="AOS43054.1"/>
    </source>
</evidence>
<protein>
    <submittedName>
        <fullName evidence="7">Cytochrome c oxidase caa3 assembly factor (Caa3_CtaG)</fullName>
    </submittedName>
</protein>
<keyword evidence="5 6" id="KW-0472">Membrane</keyword>
<evidence type="ECO:0000256" key="4">
    <source>
        <dbReference type="ARBA" id="ARBA00022989"/>
    </source>
</evidence>